<dbReference type="EMBL" id="AMYB01000005">
    <property type="protein sequence ID" value="OAD01956.1"/>
    <property type="molecule type" value="Genomic_DNA"/>
</dbReference>
<organism evidence="2 3">
    <name type="scientific">Mucor lusitanicus CBS 277.49</name>
    <dbReference type="NCBI Taxonomy" id="747725"/>
    <lineage>
        <taxon>Eukaryota</taxon>
        <taxon>Fungi</taxon>
        <taxon>Fungi incertae sedis</taxon>
        <taxon>Mucoromycota</taxon>
        <taxon>Mucoromycotina</taxon>
        <taxon>Mucoromycetes</taxon>
        <taxon>Mucorales</taxon>
        <taxon>Mucorineae</taxon>
        <taxon>Mucoraceae</taxon>
        <taxon>Mucor</taxon>
    </lineage>
</organism>
<comment type="caution">
    <text evidence="2">The sequence shown here is derived from an EMBL/GenBank/DDBJ whole genome shotgun (WGS) entry which is preliminary data.</text>
</comment>
<dbReference type="PROSITE" id="PS50022">
    <property type="entry name" value="FA58C_3"/>
    <property type="match status" value="1"/>
</dbReference>
<feature type="domain" description="F5/8 type C" evidence="1">
    <location>
        <begin position="1"/>
        <end position="64"/>
    </location>
</feature>
<name>A0A168K3K7_MUCCL</name>
<dbReference type="InterPro" id="IPR000421">
    <property type="entry name" value="FA58C"/>
</dbReference>
<accession>A0A168K3K7</accession>
<gene>
    <name evidence="2" type="ORF">MUCCIDRAFT_153222</name>
</gene>
<dbReference type="SUPFAM" id="SSF49785">
    <property type="entry name" value="Galactose-binding domain-like"/>
    <property type="match status" value="1"/>
</dbReference>
<reference evidence="2 3" key="1">
    <citation type="submission" date="2015-06" db="EMBL/GenBank/DDBJ databases">
        <title>Expansion of signal transduction pathways in fungi by whole-genome duplication.</title>
        <authorList>
            <consortium name="DOE Joint Genome Institute"/>
            <person name="Corrochano L.M."/>
            <person name="Kuo A."/>
            <person name="Marcet-Houben M."/>
            <person name="Polaino S."/>
            <person name="Salamov A."/>
            <person name="Villalobos J.M."/>
            <person name="Alvarez M.I."/>
            <person name="Avalos J."/>
            <person name="Benito E.P."/>
            <person name="Benoit I."/>
            <person name="Burger G."/>
            <person name="Camino L.P."/>
            <person name="Canovas D."/>
            <person name="Cerda-Olmedo E."/>
            <person name="Cheng J.-F."/>
            <person name="Dominguez A."/>
            <person name="Elias M."/>
            <person name="Eslava A.P."/>
            <person name="Glaser F."/>
            <person name="Grimwood J."/>
            <person name="Gutierrez G."/>
            <person name="Heitman J."/>
            <person name="Henrissat B."/>
            <person name="Iturriaga E.A."/>
            <person name="Lang B.F."/>
            <person name="Lavin J.L."/>
            <person name="Lee S."/>
            <person name="Li W."/>
            <person name="Lindquist E."/>
            <person name="Lopez-Garcia S."/>
            <person name="Luque E.M."/>
            <person name="Marcos A.T."/>
            <person name="Martin J."/>
            <person name="Mccluskey K."/>
            <person name="Medina H.R."/>
            <person name="Miralles-Duran A."/>
            <person name="Miyazaki A."/>
            <person name="Munoz-Torres E."/>
            <person name="Oguiza J.A."/>
            <person name="Ohm R."/>
            <person name="Olmedo M."/>
            <person name="Orejas M."/>
            <person name="Ortiz-Castellanos L."/>
            <person name="Pisabarro A.G."/>
            <person name="Rodriguez-Romero J."/>
            <person name="Ruiz-Herrera J."/>
            <person name="Ruiz-Vazquez R."/>
            <person name="Sanz C."/>
            <person name="Schackwitz W."/>
            <person name="Schmutz J."/>
            <person name="Shahriari M."/>
            <person name="Shelest E."/>
            <person name="Silva-Franco F."/>
            <person name="Soanes D."/>
            <person name="Syed K."/>
            <person name="Tagua V.G."/>
            <person name="Talbot N.J."/>
            <person name="Thon M."/>
            <person name="De Vries R.P."/>
            <person name="Wiebenga A."/>
            <person name="Yadav J.S."/>
            <person name="Braun E.L."/>
            <person name="Baker S."/>
            <person name="Garre V."/>
            <person name="Horwitz B."/>
            <person name="Torres-Martinez S."/>
            <person name="Idnurm A."/>
            <person name="Herrera-Estrella A."/>
            <person name="Gabaldon T."/>
            <person name="Grigoriev I.V."/>
        </authorList>
    </citation>
    <scope>NUCLEOTIDE SEQUENCE [LARGE SCALE GENOMIC DNA]</scope>
    <source>
        <strain evidence="2 3">CBS 277.49</strain>
    </source>
</reference>
<evidence type="ECO:0000313" key="2">
    <source>
        <dbReference type="EMBL" id="OAD01956.1"/>
    </source>
</evidence>
<keyword evidence="3" id="KW-1185">Reference proteome</keyword>
<dbReference type="Gene3D" id="2.60.120.260">
    <property type="entry name" value="Galactose-binding domain-like"/>
    <property type="match status" value="1"/>
</dbReference>
<dbReference type="OrthoDB" id="10052260at2759"/>
<evidence type="ECO:0000313" key="3">
    <source>
        <dbReference type="Proteomes" id="UP000077051"/>
    </source>
</evidence>
<evidence type="ECO:0000259" key="1">
    <source>
        <dbReference type="PROSITE" id="PS50022"/>
    </source>
</evidence>
<dbReference type="VEuPathDB" id="FungiDB:MUCCIDRAFT_153222"/>
<dbReference type="STRING" id="747725.A0A168K3K7"/>
<protein>
    <recommendedName>
        <fullName evidence="1">F5/8 type C domain-containing protein</fullName>
    </recommendedName>
</protein>
<sequence length="142" mass="15729">MTSLINADTRIKVSSVLNRDTTNYGKQNLIDGQVETCWNSEQGLPQNILLDFPSAVSVSSIVFQFQGGFVGKKCVVVGSTVDAPNDYSIAIDTFYPQDINPTQTFEFDATPALKRVKIIFEESTDFYGRITVYKLDVLGQVC</sequence>
<proteinExistence type="predicted"/>
<dbReference type="AlphaFoldDB" id="A0A168K3K7"/>
<dbReference type="Proteomes" id="UP000077051">
    <property type="component" value="Unassembled WGS sequence"/>
</dbReference>
<dbReference type="InterPro" id="IPR008979">
    <property type="entry name" value="Galactose-bd-like_sf"/>
</dbReference>